<feature type="chain" id="PRO_5012138571" description="N-acetylmuramoyl-L-alanine amidase" evidence="4">
    <location>
        <begin position="26"/>
        <end position="562"/>
    </location>
</feature>
<dbReference type="OrthoDB" id="9806267at2"/>
<dbReference type="Gene3D" id="3.40.630.40">
    <property type="entry name" value="Zn-dependent exopeptidases"/>
    <property type="match status" value="1"/>
</dbReference>
<evidence type="ECO:0000256" key="3">
    <source>
        <dbReference type="ARBA" id="ARBA00022801"/>
    </source>
</evidence>
<dbReference type="Pfam" id="PF11741">
    <property type="entry name" value="AMIN"/>
    <property type="match status" value="1"/>
</dbReference>
<protein>
    <recommendedName>
        <fullName evidence="2">N-acetylmuramoyl-L-alanine amidase</fullName>
        <ecNumber evidence="2">3.5.1.28</ecNumber>
    </recommendedName>
</protein>
<dbReference type="Gene3D" id="1.25.40.10">
    <property type="entry name" value="Tetratricopeptide repeat domain"/>
    <property type="match status" value="1"/>
</dbReference>
<dbReference type="InterPro" id="IPR050695">
    <property type="entry name" value="N-acetylmuramoyl_amidase_3"/>
</dbReference>
<accession>A0A1M6KI80</accession>
<dbReference type="SUPFAM" id="SSF53187">
    <property type="entry name" value="Zn-dependent exopeptidases"/>
    <property type="match status" value="1"/>
</dbReference>
<dbReference type="EC" id="3.5.1.28" evidence="2"/>
<dbReference type="CDD" id="cd02696">
    <property type="entry name" value="MurNAc-LAA"/>
    <property type="match status" value="1"/>
</dbReference>
<evidence type="ECO:0000256" key="1">
    <source>
        <dbReference type="ARBA" id="ARBA00001561"/>
    </source>
</evidence>
<keyword evidence="3" id="KW-0378">Hydrolase</keyword>
<evidence type="ECO:0000256" key="4">
    <source>
        <dbReference type="SAM" id="SignalP"/>
    </source>
</evidence>
<dbReference type="InterPro" id="IPR011990">
    <property type="entry name" value="TPR-like_helical_dom_sf"/>
</dbReference>
<dbReference type="SMART" id="SM00646">
    <property type="entry name" value="Ami_3"/>
    <property type="match status" value="1"/>
</dbReference>
<feature type="signal peptide" evidence="4">
    <location>
        <begin position="1"/>
        <end position="25"/>
    </location>
</feature>
<feature type="domain" description="MurNAc-LAA" evidence="5">
    <location>
        <begin position="399"/>
        <end position="550"/>
    </location>
</feature>
<reference evidence="6 7" key="1">
    <citation type="submission" date="2016-11" db="EMBL/GenBank/DDBJ databases">
        <authorList>
            <person name="Jaros S."/>
            <person name="Januszkiewicz K."/>
            <person name="Wedrychowicz H."/>
        </authorList>
    </citation>
    <scope>NUCLEOTIDE SEQUENCE [LARGE SCALE GENOMIC DNA]</scope>
    <source>
        <strain evidence="6 7">DSM 5091</strain>
    </source>
</reference>
<dbReference type="GO" id="GO:0009253">
    <property type="term" value="P:peptidoglycan catabolic process"/>
    <property type="evidence" value="ECO:0007669"/>
    <property type="project" value="InterPro"/>
</dbReference>
<comment type="catalytic activity">
    <reaction evidence="1">
        <text>Hydrolyzes the link between N-acetylmuramoyl residues and L-amino acid residues in certain cell-wall glycopeptides.</text>
        <dbReference type="EC" id="3.5.1.28"/>
    </reaction>
</comment>
<proteinExistence type="predicted"/>
<dbReference type="FunFam" id="3.40.630.40:FF:000005">
    <property type="entry name" value="N-acetylmuramoyl-L-alanine amidase (AmiA)"/>
    <property type="match status" value="1"/>
</dbReference>
<dbReference type="GO" id="GO:0008745">
    <property type="term" value="F:N-acetylmuramoyl-L-alanine amidase activity"/>
    <property type="evidence" value="ECO:0007669"/>
    <property type="project" value="UniProtKB-EC"/>
</dbReference>
<organism evidence="6 7">
    <name type="scientific">Malonomonas rubra DSM 5091</name>
    <dbReference type="NCBI Taxonomy" id="1122189"/>
    <lineage>
        <taxon>Bacteria</taxon>
        <taxon>Pseudomonadati</taxon>
        <taxon>Thermodesulfobacteriota</taxon>
        <taxon>Desulfuromonadia</taxon>
        <taxon>Desulfuromonadales</taxon>
        <taxon>Geopsychrobacteraceae</taxon>
        <taxon>Malonomonas</taxon>
    </lineage>
</organism>
<dbReference type="RefSeq" id="WP_072909287.1">
    <property type="nucleotide sequence ID" value="NZ_FQZT01000010.1"/>
</dbReference>
<dbReference type="Gene3D" id="2.60.40.3500">
    <property type="match status" value="1"/>
</dbReference>
<evidence type="ECO:0000259" key="5">
    <source>
        <dbReference type="SMART" id="SM00646"/>
    </source>
</evidence>
<dbReference type="Proteomes" id="UP000184171">
    <property type="component" value="Unassembled WGS sequence"/>
</dbReference>
<dbReference type="InterPro" id="IPR021731">
    <property type="entry name" value="AMIN_dom"/>
</dbReference>
<keyword evidence="7" id="KW-1185">Reference proteome</keyword>
<evidence type="ECO:0000256" key="2">
    <source>
        <dbReference type="ARBA" id="ARBA00011901"/>
    </source>
</evidence>
<dbReference type="AlphaFoldDB" id="A0A1M6KI80"/>
<dbReference type="GO" id="GO:0030288">
    <property type="term" value="C:outer membrane-bounded periplasmic space"/>
    <property type="evidence" value="ECO:0007669"/>
    <property type="project" value="TreeGrafter"/>
</dbReference>
<keyword evidence="4" id="KW-0732">Signal</keyword>
<sequence>MSKLRLYFLLLVLGAIFFYAQQSFAESYDAIRSDYHGLVKSAQQQRQRVNWEKIIQRFERYVEQNSQSSNAPKALFLKARTWDGLSRASGGQEDAREAVNQYLAMAERYPSHTLADDALYSAGQIAENRLYDKAAAYRYYRWLTDQMPQGDMVNKARQRLSALPKPEVEKVPPVKQTAYLKTADSPRLEKIRYWSGPEYTRVVFDLSAPVSAEPNMLKGDNPRIYFDLLYTDMAPQLQQNLPILNGLVKRVRTSRYDEQRTRVVLDLNRQAEYKFAHLEDPYRFVVDVLGAPSRAGVQQPEPGGASPTDDSIAGILDTVPDQPVLHVPQQRKDQGIKLIVVDAGHGGRDPGAVGPNKVLEKNVTLGMAKELARQLRQRLGVKVLLTRSDDRFIELRDRTAYANKVGADLFISLHANAAKSRKAYGLETYFLNLSKNDQAAEVAARENGTSLQDVSNLEAILFDLMANAKINESSRLAAEVQQAMVAGLRPHYSRIKDLGVRQGPFHVLLGATMPSVLVEAAFISNTREEKRLTSKAYQKRVADAIVKGVKNYAATIDQVAKR</sequence>
<evidence type="ECO:0000313" key="6">
    <source>
        <dbReference type="EMBL" id="SHJ58621.1"/>
    </source>
</evidence>
<dbReference type="EMBL" id="FQZT01000010">
    <property type="protein sequence ID" value="SHJ58621.1"/>
    <property type="molecule type" value="Genomic_DNA"/>
</dbReference>
<name>A0A1M6KI80_MALRU</name>
<dbReference type="STRING" id="1122189.SAMN02745165_02727"/>
<dbReference type="InterPro" id="IPR002508">
    <property type="entry name" value="MurNAc-LAA_cat"/>
</dbReference>
<dbReference type="Pfam" id="PF01520">
    <property type="entry name" value="Amidase_3"/>
    <property type="match status" value="1"/>
</dbReference>
<evidence type="ECO:0000313" key="7">
    <source>
        <dbReference type="Proteomes" id="UP000184171"/>
    </source>
</evidence>
<dbReference type="PANTHER" id="PTHR30404:SF0">
    <property type="entry name" value="N-ACETYLMURAMOYL-L-ALANINE AMIDASE AMIC"/>
    <property type="match status" value="1"/>
</dbReference>
<dbReference type="PANTHER" id="PTHR30404">
    <property type="entry name" value="N-ACETYLMURAMOYL-L-ALANINE AMIDASE"/>
    <property type="match status" value="1"/>
</dbReference>
<gene>
    <name evidence="6" type="ORF">SAMN02745165_02727</name>
</gene>